<evidence type="ECO:0000313" key="3">
    <source>
        <dbReference type="Proteomes" id="UP000192569"/>
    </source>
</evidence>
<feature type="transmembrane region" description="Helical" evidence="1">
    <location>
        <begin position="21"/>
        <end position="38"/>
    </location>
</feature>
<protein>
    <submittedName>
        <fullName evidence="2">Uncharacterized membrane protein YpjA</fullName>
    </submittedName>
</protein>
<name>A0A1W1VE69_9FIRM</name>
<dbReference type="AlphaFoldDB" id="A0A1W1VE69"/>
<evidence type="ECO:0000256" key="1">
    <source>
        <dbReference type="SAM" id="Phobius"/>
    </source>
</evidence>
<accession>A0A1W1VE69</accession>
<organism evidence="2 3">
    <name type="scientific">Thermanaeromonas toyohensis ToBE</name>
    <dbReference type="NCBI Taxonomy" id="698762"/>
    <lineage>
        <taxon>Bacteria</taxon>
        <taxon>Bacillati</taxon>
        <taxon>Bacillota</taxon>
        <taxon>Clostridia</taxon>
        <taxon>Neomoorellales</taxon>
        <taxon>Neomoorellaceae</taxon>
        <taxon>Thermanaeromonas</taxon>
    </lineage>
</organism>
<dbReference type="PANTHER" id="PTHR40042">
    <property type="entry name" value="HYPOTHETICAL MEMBRANE SPANNING PROTEIN"/>
    <property type="match status" value="1"/>
</dbReference>
<keyword evidence="1" id="KW-0472">Membrane</keyword>
<sequence>MFQFLKYLLWYNPFQPFFLKGLLIINFLGSLYGYYWYYEQLLATPWPWWIFTPDSPLSTSLFTLTLALLLLGKGASVKSVKEVLGLLACAALIKYGLWAVVVIGDYWIRGASVTLVEALLFLSHLGMAAQGYLFLRHWPFYLWQGLLTGAWLILNDYVDYILGWHPYLFRDDQVPLAAVTALVLSGFWFLYCLGRKIARNTEY</sequence>
<dbReference type="EMBL" id="LT838272">
    <property type="protein sequence ID" value="SMB91513.1"/>
    <property type="molecule type" value="Genomic_DNA"/>
</dbReference>
<dbReference type="OrthoDB" id="152213at2"/>
<gene>
    <name evidence="2" type="ORF">SAMN00808754_0468</name>
</gene>
<keyword evidence="3" id="KW-1185">Reference proteome</keyword>
<dbReference type="Pfam" id="PF07187">
    <property type="entry name" value="DUF1405"/>
    <property type="match status" value="1"/>
</dbReference>
<feature type="transmembrane region" description="Helical" evidence="1">
    <location>
        <begin position="83"/>
        <end position="101"/>
    </location>
</feature>
<dbReference type="RefSeq" id="WP_084663652.1">
    <property type="nucleotide sequence ID" value="NZ_LT838272.1"/>
</dbReference>
<dbReference type="Proteomes" id="UP000192569">
    <property type="component" value="Chromosome I"/>
</dbReference>
<reference evidence="2 3" key="1">
    <citation type="submission" date="2017-04" db="EMBL/GenBank/DDBJ databases">
        <authorList>
            <person name="Afonso C.L."/>
            <person name="Miller P.J."/>
            <person name="Scott M.A."/>
            <person name="Spackman E."/>
            <person name="Goraichik I."/>
            <person name="Dimitrov K.M."/>
            <person name="Suarez D.L."/>
            <person name="Swayne D.E."/>
        </authorList>
    </citation>
    <scope>NUCLEOTIDE SEQUENCE [LARGE SCALE GENOMIC DNA]</scope>
    <source>
        <strain evidence="2 3">ToBE</strain>
    </source>
</reference>
<proteinExistence type="predicted"/>
<dbReference type="PANTHER" id="PTHR40042:SF1">
    <property type="entry name" value="DUF1405 DOMAIN-CONTAINING PROTEIN"/>
    <property type="match status" value="1"/>
</dbReference>
<evidence type="ECO:0000313" key="2">
    <source>
        <dbReference type="EMBL" id="SMB91513.1"/>
    </source>
</evidence>
<keyword evidence="1" id="KW-1133">Transmembrane helix</keyword>
<feature type="transmembrane region" description="Helical" evidence="1">
    <location>
        <begin position="138"/>
        <end position="154"/>
    </location>
</feature>
<dbReference type="InterPro" id="IPR009845">
    <property type="entry name" value="DUF1405"/>
</dbReference>
<feature type="transmembrane region" description="Helical" evidence="1">
    <location>
        <begin position="107"/>
        <end position="126"/>
    </location>
</feature>
<dbReference type="STRING" id="698762.SAMN00808754_0468"/>
<feature type="transmembrane region" description="Helical" evidence="1">
    <location>
        <begin position="174"/>
        <end position="193"/>
    </location>
</feature>
<keyword evidence="1" id="KW-0812">Transmembrane</keyword>
<feature type="transmembrane region" description="Helical" evidence="1">
    <location>
        <begin position="50"/>
        <end position="71"/>
    </location>
</feature>